<name>A0A8T0ED28_ARGBR</name>
<keyword evidence="6" id="KW-0539">Nucleus</keyword>
<evidence type="ECO:0000256" key="2">
    <source>
        <dbReference type="ARBA" id="ARBA00022723"/>
    </source>
</evidence>
<comment type="subcellular location">
    <subcellularLocation>
        <location evidence="1">Nucleus</location>
    </subcellularLocation>
</comment>
<feature type="region of interest" description="Disordered" evidence="10">
    <location>
        <begin position="225"/>
        <end position="244"/>
    </location>
</feature>
<feature type="compositionally biased region" description="Polar residues" evidence="10">
    <location>
        <begin position="513"/>
        <end position="531"/>
    </location>
</feature>
<dbReference type="GO" id="GO:0071039">
    <property type="term" value="P:nuclear polyadenylation-dependent CUT catabolic process"/>
    <property type="evidence" value="ECO:0007669"/>
    <property type="project" value="TreeGrafter"/>
</dbReference>
<evidence type="ECO:0000256" key="4">
    <source>
        <dbReference type="ARBA" id="ARBA00022771"/>
    </source>
</evidence>
<evidence type="ECO:0000256" key="9">
    <source>
        <dbReference type="PROSITE-ProRule" id="PRU00047"/>
    </source>
</evidence>
<evidence type="ECO:0000313" key="13">
    <source>
        <dbReference type="Proteomes" id="UP000807504"/>
    </source>
</evidence>
<dbReference type="GO" id="GO:0071038">
    <property type="term" value="P:TRAMP-dependent tRNA surveillance pathway"/>
    <property type="evidence" value="ECO:0007669"/>
    <property type="project" value="TreeGrafter"/>
</dbReference>
<dbReference type="GO" id="GO:0008270">
    <property type="term" value="F:zinc ion binding"/>
    <property type="evidence" value="ECO:0007669"/>
    <property type="project" value="UniProtKB-KW"/>
</dbReference>
<dbReference type="GO" id="GO:0071037">
    <property type="term" value="P:nuclear polyadenylation-dependent snRNA catabolic process"/>
    <property type="evidence" value="ECO:0007669"/>
    <property type="project" value="TreeGrafter"/>
</dbReference>
<dbReference type="GO" id="GO:0071035">
    <property type="term" value="P:nuclear polyadenylation-dependent rRNA catabolic process"/>
    <property type="evidence" value="ECO:0007669"/>
    <property type="project" value="TreeGrafter"/>
</dbReference>
<dbReference type="SMART" id="SM00343">
    <property type="entry name" value="ZnF_C2HC"/>
    <property type="match status" value="5"/>
</dbReference>
<evidence type="ECO:0000256" key="8">
    <source>
        <dbReference type="ARBA" id="ARBA00043023"/>
    </source>
</evidence>
<dbReference type="GO" id="GO:0031499">
    <property type="term" value="C:TRAMP complex"/>
    <property type="evidence" value="ECO:0007669"/>
    <property type="project" value="TreeGrafter"/>
</dbReference>
<dbReference type="InterPro" id="IPR051644">
    <property type="entry name" value="TRAMP_AT-DNA-binding"/>
</dbReference>
<dbReference type="GO" id="GO:0071036">
    <property type="term" value="P:nuclear polyadenylation-dependent snoRNA catabolic process"/>
    <property type="evidence" value="ECO:0007669"/>
    <property type="project" value="TreeGrafter"/>
</dbReference>
<dbReference type="InterPro" id="IPR036875">
    <property type="entry name" value="Znf_CCHC_sf"/>
</dbReference>
<reference evidence="12" key="2">
    <citation type="submission" date="2020-06" db="EMBL/GenBank/DDBJ databases">
        <authorList>
            <person name="Sheffer M."/>
        </authorList>
    </citation>
    <scope>NUCLEOTIDE SEQUENCE</scope>
</reference>
<dbReference type="PROSITE" id="PS50158">
    <property type="entry name" value="ZF_CCHC"/>
    <property type="match status" value="1"/>
</dbReference>
<evidence type="ECO:0000256" key="5">
    <source>
        <dbReference type="ARBA" id="ARBA00022833"/>
    </source>
</evidence>
<evidence type="ECO:0000256" key="6">
    <source>
        <dbReference type="ARBA" id="ARBA00023242"/>
    </source>
</evidence>
<evidence type="ECO:0000256" key="1">
    <source>
        <dbReference type="ARBA" id="ARBA00004123"/>
    </source>
</evidence>
<dbReference type="PANTHER" id="PTHR46543">
    <property type="entry name" value="ZINC FINGER CCHC DOMAIN-CONTAINING PROTEIN 7"/>
    <property type="match status" value="1"/>
</dbReference>
<accession>A0A8T0ED28</accession>
<feature type="domain" description="CCHC-type" evidence="11">
    <location>
        <begin position="425"/>
        <end position="438"/>
    </location>
</feature>
<dbReference type="Gene3D" id="4.10.60.10">
    <property type="entry name" value="Zinc finger, CCHC-type"/>
    <property type="match status" value="2"/>
</dbReference>
<dbReference type="InterPro" id="IPR001878">
    <property type="entry name" value="Znf_CCHC"/>
</dbReference>
<evidence type="ECO:0000256" key="3">
    <source>
        <dbReference type="ARBA" id="ARBA00022737"/>
    </source>
</evidence>
<keyword evidence="4 9" id="KW-0863">Zinc-finger</keyword>
<dbReference type="EMBL" id="JABXBU010002228">
    <property type="protein sequence ID" value="KAF8770761.1"/>
    <property type="molecule type" value="Genomic_DNA"/>
</dbReference>
<dbReference type="PANTHER" id="PTHR46543:SF1">
    <property type="entry name" value="ZINC FINGER CCHC DOMAIN-CONTAINING PROTEIN 7"/>
    <property type="match status" value="1"/>
</dbReference>
<evidence type="ECO:0000259" key="11">
    <source>
        <dbReference type="PROSITE" id="PS50158"/>
    </source>
</evidence>
<feature type="compositionally biased region" description="Polar residues" evidence="10">
    <location>
        <begin position="153"/>
        <end position="164"/>
    </location>
</feature>
<dbReference type="AlphaFoldDB" id="A0A8T0ED28"/>
<feature type="compositionally biased region" description="Low complexity" evidence="10">
    <location>
        <begin position="208"/>
        <end position="217"/>
    </location>
</feature>
<protein>
    <recommendedName>
        <fullName evidence="7">Zinc finger CCHC domain-containing protein 7</fullName>
    </recommendedName>
    <alternativeName>
        <fullName evidence="8">TRAMP-like complex RNA-binding factor ZCCHC7</fullName>
    </alternativeName>
</protein>
<dbReference type="GO" id="GO:0003723">
    <property type="term" value="F:RNA binding"/>
    <property type="evidence" value="ECO:0007669"/>
    <property type="project" value="TreeGrafter"/>
</dbReference>
<evidence type="ECO:0000256" key="7">
    <source>
        <dbReference type="ARBA" id="ARBA00041190"/>
    </source>
</evidence>
<dbReference type="GO" id="GO:0071031">
    <property type="term" value="P:nuclear mRNA surveillance of mRNA 3'-end processing"/>
    <property type="evidence" value="ECO:0007669"/>
    <property type="project" value="TreeGrafter"/>
</dbReference>
<feature type="compositionally biased region" description="Basic residues" evidence="10">
    <location>
        <begin position="554"/>
        <end position="563"/>
    </location>
</feature>
<evidence type="ECO:0000313" key="12">
    <source>
        <dbReference type="EMBL" id="KAF8770761.1"/>
    </source>
</evidence>
<feature type="compositionally biased region" description="Basic residues" evidence="10">
    <location>
        <begin position="500"/>
        <end position="511"/>
    </location>
</feature>
<dbReference type="Proteomes" id="UP000807504">
    <property type="component" value="Unassembled WGS sequence"/>
</dbReference>
<comment type="caution">
    <text evidence="12">The sequence shown here is derived from an EMBL/GenBank/DDBJ whole genome shotgun (WGS) entry which is preliminary data.</text>
</comment>
<keyword evidence="2" id="KW-0479">Metal-binding</keyword>
<keyword evidence="5" id="KW-0862">Zinc</keyword>
<sequence length="592" mass="67337">MEDYDDILSDKSYNEEAYYSDQISSDIEAELYGLVHHDTQDNSISLQDESDSVEIKSVSLEDKSACIKNNSNLFQNSMGPTDDNSALVLPATSITAEDTINSAKKLKNTVKKSSQNYSSPIKNNTDFFCSDTIINNNLYMSFESPVRKKSIQNNLVQSKNSKSNAAERPAKRKSDVVSEILGNIQLKKNRNSKSIQSKDSASKRNENSRNNNSIISETDSFVEVVDSSSDSDSDSDSSIVFLEPDQSNLQTNIAKETVVLSSDSENSDSSIERSLSQACRKKQTTASNTDLNPTIKDPWHINSEDKFRTRKQSNRYHENAVITCSKCQLKGHSAKFCSIPKAVKCFFCGDNHAGSDCKNKICTKCFRLGHDRRLCYIHYIDTCELCRMRGHSERNCPDLWRRYHLTTSKGSIVKGNPNPHIPLYCYSCGSKGHYGAECMEIRTNRWYFPTWPSVISYKNPVSVLQREREKDFHERSKFDRTPLFHRRKRYETFSNDTPTHSKKKKKKKKSSKISPNGSHQSATRPKTSFQNEVYFPRTPKTPSSMTPSSSAVRPNKKKFKKFKSKEDRVTSQQMMHRIGLQQRLGLPFPSTI</sequence>
<dbReference type="SUPFAM" id="SSF57756">
    <property type="entry name" value="Retrovirus zinc finger-like domains"/>
    <property type="match status" value="1"/>
</dbReference>
<keyword evidence="3" id="KW-0677">Repeat</keyword>
<feature type="region of interest" description="Disordered" evidence="10">
    <location>
        <begin position="187"/>
        <end position="220"/>
    </location>
</feature>
<gene>
    <name evidence="12" type="ORF">HNY73_018251</name>
</gene>
<feature type="region of interest" description="Disordered" evidence="10">
    <location>
        <begin position="153"/>
        <end position="174"/>
    </location>
</feature>
<keyword evidence="13" id="KW-1185">Reference proteome</keyword>
<feature type="compositionally biased region" description="Low complexity" evidence="10">
    <location>
        <begin position="538"/>
        <end position="550"/>
    </location>
</feature>
<feature type="region of interest" description="Disordered" evidence="10">
    <location>
        <begin position="489"/>
        <end position="573"/>
    </location>
</feature>
<proteinExistence type="predicted"/>
<reference evidence="12" key="1">
    <citation type="journal article" date="2020" name="bioRxiv">
        <title>Chromosome-level reference genome of the European wasp spider Argiope bruennichi: a resource for studies on range expansion and evolutionary adaptation.</title>
        <authorList>
            <person name="Sheffer M.M."/>
            <person name="Hoppe A."/>
            <person name="Krehenwinkel H."/>
            <person name="Uhl G."/>
            <person name="Kuss A.W."/>
            <person name="Jensen L."/>
            <person name="Jensen C."/>
            <person name="Gillespie R.G."/>
            <person name="Hoff K.J."/>
            <person name="Prost S."/>
        </authorList>
    </citation>
    <scope>NUCLEOTIDE SEQUENCE</scope>
</reference>
<organism evidence="12 13">
    <name type="scientific">Argiope bruennichi</name>
    <name type="common">Wasp spider</name>
    <name type="synonym">Aranea bruennichi</name>
    <dbReference type="NCBI Taxonomy" id="94029"/>
    <lineage>
        <taxon>Eukaryota</taxon>
        <taxon>Metazoa</taxon>
        <taxon>Ecdysozoa</taxon>
        <taxon>Arthropoda</taxon>
        <taxon>Chelicerata</taxon>
        <taxon>Arachnida</taxon>
        <taxon>Araneae</taxon>
        <taxon>Araneomorphae</taxon>
        <taxon>Entelegynae</taxon>
        <taxon>Araneoidea</taxon>
        <taxon>Araneidae</taxon>
        <taxon>Argiope</taxon>
    </lineage>
</organism>
<evidence type="ECO:0000256" key="10">
    <source>
        <dbReference type="SAM" id="MobiDB-lite"/>
    </source>
</evidence>